<organism evidence="3 4">
    <name type="scientific">Panagrolaimus superbus</name>
    <dbReference type="NCBI Taxonomy" id="310955"/>
    <lineage>
        <taxon>Eukaryota</taxon>
        <taxon>Metazoa</taxon>
        <taxon>Ecdysozoa</taxon>
        <taxon>Nematoda</taxon>
        <taxon>Chromadorea</taxon>
        <taxon>Rhabditida</taxon>
        <taxon>Tylenchina</taxon>
        <taxon>Panagrolaimomorpha</taxon>
        <taxon>Panagrolaimoidea</taxon>
        <taxon>Panagrolaimidae</taxon>
        <taxon>Panagrolaimus</taxon>
    </lineage>
</organism>
<dbReference type="Proteomes" id="UP000887577">
    <property type="component" value="Unplaced"/>
</dbReference>
<feature type="compositionally biased region" description="Low complexity" evidence="2">
    <location>
        <begin position="22"/>
        <end position="34"/>
    </location>
</feature>
<feature type="compositionally biased region" description="Low complexity" evidence="2">
    <location>
        <begin position="1"/>
        <end position="14"/>
    </location>
</feature>
<evidence type="ECO:0000256" key="2">
    <source>
        <dbReference type="SAM" id="MobiDB-lite"/>
    </source>
</evidence>
<dbReference type="WBParaSite" id="PSU_v2.g1922.t1">
    <property type="protein sequence ID" value="PSU_v2.g1922.t1"/>
    <property type="gene ID" value="PSU_v2.g1922"/>
</dbReference>
<proteinExistence type="predicted"/>
<feature type="compositionally biased region" description="Basic and acidic residues" evidence="2">
    <location>
        <begin position="35"/>
        <end position="45"/>
    </location>
</feature>
<feature type="region of interest" description="Disordered" evidence="2">
    <location>
        <begin position="1"/>
        <end position="47"/>
    </location>
</feature>
<reference evidence="4" key="1">
    <citation type="submission" date="2022-11" db="UniProtKB">
        <authorList>
            <consortium name="WormBaseParasite"/>
        </authorList>
    </citation>
    <scope>IDENTIFICATION</scope>
</reference>
<keyword evidence="1" id="KW-0175">Coiled coil</keyword>
<dbReference type="AlphaFoldDB" id="A0A914YFZ5"/>
<evidence type="ECO:0000313" key="4">
    <source>
        <dbReference type="WBParaSite" id="PSU_v2.g1922.t1"/>
    </source>
</evidence>
<evidence type="ECO:0000313" key="3">
    <source>
        <dbReference type="Proteomes" id="UP000887577"/>
    </source>
</evidence>
<sequence>MSPQQPQQQEQQHFQHFKHPTIKISPSKSKSISISEEHGTLPKDEMYDDQFETQNIRTTISPEDKIKQLEEDMDDLESQITKKLHSGEVSFNKDTEKALEWMLANMTKAAEEAALRQEQLEREKQAKQHHQHIPPVHSGEIEYHREGHEGETNGMFGKAHVFDNRQFAAKISPLDSPITLRKIQPEMQKQHFDHLKYQHAKVVS</sequence>
<evidence type="ECO:0000256" key="1">
    <source>
        <dbReference type="SAM" id="Coils"/>
    </source>
</evidence>
<keyword evidence="3" id="KW-1185">Reference proteome</keyword>
<accession>A0A914YFZ5</accession>
<feature type="coiled-coil region" evidence="1">
    <location>
        <begin position="66"/>
        <end position="130"/>
    </location>
</feature>
<protein>
    <submittedName>
        <fullName evidence="4">Uncharacterized protein</fullName>
    </submittedName>
</protein>
<name>A0A914YFZ5_9BILA</name>